<dbReference type="PROSITE" id="PS00678">
    <property type="entry name" value="WD_REPEATS_1"/>
    <property type="match status" value="1"/>
</dbReference>
<dbReference type="Pfam" id="PF00400">
    <property type="entry name" value="WD40"/>
    <property type="match status" value="2"/>
</dbReference>
<evidence type="ECO:0000256" key="2">
    <source>
        <dbReference type="ARBA" id="ARBA00022737"/>
    </source>
</evidence>
<keyword evidence="2" id="KW-0677">Repeat</keyword>
<dbReference type="GO" id="GO:0040011">
    <property type="term" value="P:locomotion"/>
    <property type="evidence" value="ECO:0007669"/>
    <property type="project" value="TreeGrafter"/>
</dbReference>
<dbReference type="OrthoDB" id="2306at2759"/>
<dbReference type="EMBL" id="LR899010">
    <property type="protein sequence ID" value="CAD7082751.1"/>
    <property type="molecule type" value="Genomic_DNA"/>
</dbReference>
<keyword evidence="1 4" id="KW-0853">WD repeat</keyword>
<evidence type="ECO:0000256" key="1">
    <source>
        <dbReference type="ARBA" id="ARBA00022574"/>
    </source>
</evidence>
<dbReference type="InterPro" id="IPR019775">
    <property type="entry name" value="WD40_repeat_CS"/>
</dbReference>
<evidence type="ECO:0000256" key="4">
    <source>
        <dbReference type="PROSITE-ProRule" id="PRU00221"/>
    </source>
</evidence>
<gene>
    <name evidence="5" type="ORF">HERILL_LOCUS5762</name>
</gene>
<dbReference type="PANTHER" id="PTHR19856:SF0">
    <property type="entry name" value="WD REPEAT-CONTAINING PROTEIN 1"/>
    <property type="match status" value="1"/>
</dbReference>
<evidence type="ECO:0000313" key="6">
    <source>
        <dbReference type="Proteomes" id="UP000594454"/>
    </source>
</evidence>
<dbReference type="InterPro" id="IPR036322">
    <property type="entry name" value="WD40_repeat_dom_sf"/>
</dbReference>
<dbReference type="Proteomes" id="UP000594454">
    <property type="component" value="Chromosome 2"/>
</dbReference>
<dbReference type="Gene3D" id="2.130.10.10">
    <property type="entry name" value="YVTN repeat-like/Quinoprotein amine dehydrogenase"/>
    <property type="match status" value="1"/>
</dbReference>
<dbReference type="PANTHER" id="PTHR19856">
    <property type="entry name" value="WD-REPEATCONTAINING PROTEIN WDR1"/>
    <property type="match status" value="1"/>
</dbReference>
<dbReference type="PROSITE" id="PS50082">
    <property type="entry name" value="WD_REPEATS_2"/>
    <property type="match status" value="1"/>
</dbReference>
<dbReference type="InterPro" id="IPR001680">
    <property type="entry name" value="WD40_rpt"/>
</dbReference>
<dbReference type="SUPFAM" id="SSF50978">
    <property type="entry name" value="WD40 repeat-like"/>
    <property type="match status" value="1"/>
</dbReference>
<dbReference type="InterPro" id="IPR015943">
    <property type="entry name" value="WD40/YVTN_repeat-like_dom_sf"/>
</dbReference>
<reference evidence="5 6" key="1">
    <citation type="submission" date="2020-11" db="EMBL/GenBank/DDBJ databases">
        <authorList>
            <person name="Wallbank WR R."/>
            <person name="Pardo Diaz C."/>
            <person name="Kozak K."/>
            <person name="Martin S."/>
            <person name="Jiggins C."/>
            <person name="Moest M."/>
            <person name="Warren A I."/>
            <person name="Generalovic N T."/>
            <person name="Byers J.R.P. K."/>
            <person name="Montejo-Kovacevich G."/>
            <person name="Yen C E."/>
        </authorList>
    </citation>
    <scope>NUCLEOTIDE SEQUENCE [LARGE SCALE GENOMIC DNA]</scope>
</reference>
<accession>A0A7R8UKY3</accession>
<evidence type="ECO:0000313" key="5">
    <source>
        <dbReference type="EMBL" id="CAD7082751.1"/>
    </source>
</evidence>
<protein>
    <submittedName>
        <fullName evidence="5">Uncharacterized protein</fullName>
    </submittedName>
</protein>
<evidence type="ECO:0000256" key="3">
    <source>
        <dbReference type="ARBA" id="ARBA00038366"/>
    </source>
</evidence>
<feature type="repeat" description="WD" evidence="4">
    <location>
        <begin position="18"/>
        <end position="56"/>
    </location>
</feature>
<dbReference type="GO" id="GO:0030864">
    <property type="term" value="C:cortical actin cytoskeleton"/>
    <property type="evidence" value="ECO:0007669"/>
    <property type="project" value="TreeGrafter"/>
</dbReference>
<dbReference type="AlphaFoldDB" id="A0A7R8UKY3"/>
<name>A0A7R8UKY3_HERIL</name>
<sequence>MFVFVYLQPPHNKEWGFHNARVNCVAWSPNSLLVASGSLDTTIIIWSVTNPSKHTIIKNAHPQSQITRLVWLDNNTVISTGQDCNTKVWEVETI</sequence>
<dbReference type="GO" id="GO:0030042">
    <property type="term" value="P:actin filament depolymerization"/>
    <property type="evidence" value="ECO:0007669"/>
    <property type="project" value="TreeGrafter"/>
</dbReference>
<keyword evidence="6" id="KW-1185">Reference proteome</keyword>
<proteinExistence type="inferred from homology"/>
<organism evidence="5 6">
    <name type="scientific">Hermetia illucens</name>
    <name type="common">Black soldier fly</name>
    <dbReference type="NCBI Taxonomy" id="343691"/>
    <lineage>
        <taxon>Eukaryota</taxon>
        <taxon>Metazoa</taxon>
        <taxon>Ecdysozoa</taxon>
        <taxon>Arthropoda</taxon>
        <taxon>Hexapoda</taxon>
        <taxon>Insecta</taxon>
        <taxon>Pterygota</taxon>
        <taxon>Neoptera</taxon>
        <taxon>Endopterygota</taxon>
        <taxon>Diptera</taxon>
        <taxon>Brachycera</taxon>
        <taxon>Stratiomyomorpha</taxon>
        <taxon>Stratiomyidae</taxon>
        <taxon>Hermetiinae</taxon>
        <taxon>Hermetia</taxon>
    </lineage>
</organism>
<comment type="similarity">
    <text evidence="3">Belongs to the WD repeat AIP1 family.</text>
</comment>
<dbReference type="GO" id="GO:0051015">
    <property type="term" value="F:actin filament binding"/>
    <property type="evidence" value="ECO:0007669"/>
    <property type="project" value="TreeGrafter"/>
</dbReference>
<dbReference type="InParanoid" id="A0A7R8UKY3"/>
<dbReference type="GO" id="GO:0045214">
    <property type="term" value="P:sarcomere organization"/>
    <property type="evidence" value="ECO:0007669"/>
    <property type="project" value="TreeGrafter"/>
</dbReference>
<dbReference type="PROSITE" id="PS50294">
    <property type="entry name" value="WD_REPEATS_REGION"/>
    <property type="match status" value="1"/>
</dbReference>
<dbReference type="SMART" id="SM00320">
    <property type="entry name" value="WD40"/>
    <property type="match status" value="2"/>
</dbReference>